<keyword evidence="3" id="KW-1185">Reference proteome</keyword>
<comment type="caution">
    <text evidence="2">The sequence shown here is derived from an EMBL/GenBank/DDBJ whole genome shotgun (WGS) entry which is preliminary data.</text>
</comment>
<reference evidence="2 3" key="1">
    <citation type="journal article" date="2020" name="Nat. Commun.">
        <title>The structures of two archaeal type IV pili illuminate evolutionary relationships.</title>
        <authorList>
            <person name="Wang F."/>
            <person name="Baquero D.P."/>
            <person name="Su Z."/>
            <person name="Beltran L.C."/>
            <person name="Prangishvili D."/>
            <person name="Krupovic M."/>
            <person name="Egelman E.H."/>
        </authorList>
    </citation>
    <scope>NUCLEOTIDE SEQUENCE [LARGE SCALE GENOMIC DNA]</scope>
    <source>
        <strain evidence="2 3">2GA</strain>
    </source>
</reference>
<evidence type="ECO:0000256" key="1">
    <source>
        <dbReference type="SAM" id="Phobius"/>
    </source>
</evidence>
<evidence type="ECO:0000313" key="3">
    <source>
        <dbReference type="Proteomes" id="UP000554766"/>
    </source>
</evidence>
<accession>A0A7L4PCH8</accession>
<dbReference type="OMA" id="NPMIVGP"/>
<dbReference type="PANTHER" id="PTHR35902:SF3">
    <property type="entry name" value="NPCBM-ASSOCIATED, NEW3 DOMAIN OF ALPHA-GALACTOSIDASE"/>
    <property type="match status" value="1"/>
</dbReference>
<dbReference type="AlphaFoldDB" id="A0A7L4PCH8"/>
<organism evidence="2 3">
    <name type="scientific">Pyrobaculum arsenaticum</name>
    <dbReference type="NCBI Taxonomy" id="121277"/>
    <lineage>
        <taxon>Archaea</taxon>
        <taxon>Thermoproteota</taxon>
        <taxon>Thermoprotei</taxon>
        <taxon>Thermoproteales</taxon>
        <taxon>Thermoproteaceae</taxon>
        <taxon>Pyrobaculum</taxon>
    </lineage>
</organism>
<dbReference type="Proteomes" id="UP000554766">
    <property type="component" value="Unassembled WGS sequence"/>
</dbReference>
<keyword evidence="1" id="KW-0812">Transmembrane</keyword>
<evidence type="ECO:0000313" key="2">
    <source>
        <dbReference type="EMBL" id="NYR16314.1"/>
    </source>
</evidence>
<name>A0A7L4PCH8_9CREN</name>
<feature type="transmembrane region" description="Helical" evidence="1">
    <location>
        <begin position="764"/>
        <end position="785"/>
    </location>
</feature>
<proteinExistence type="predicted"/>
<dbReference type="PANTHER" id="PTHR35902">
    <property type="entry name" value="S-LAYER DOMAIN-LIKE PROTEIN-RELATED"/>
    <property type="match status" value="1"/>
</dbReference>
<protein>
    <submittedName>
        <fullName evidence="2">S-layer protein</fullName>
    </submittedName>
</protein>
<keyword evidence="1" id="KW-1133">Transmembrane helix</keyword>
<sequence length="791" mass="84643">MKPIYRLILIIAFAMIANAQVATPSMQQSSFNVGVSYSPPYIYPGSIVQLYITVISIQPVSNLYIDINSPFKVLTGSTIQIKQISPGTPATFTAVIQVPLDARPGYYTIKVVAYTLMYSAESSIDIEVLPFDFSSLVVARPMAYLPGQPVQLPVLLFNPTADYIRARVAINGSAVSQYLNSSLSCDTLIPPRSNSTCFLNFITPSGLKPGFYNATLTVTLSSISGYAGAVTFRKTVQLPIISGVDVNVMASPTQPVVVGSPTLVTLAISQGSSVPLQNVTIRVLRGDGVEVLNSNPVTVPLLTQIQLPVQLVVSKYGNVKIPVEICHYSSCGIKYAELYVPIPGLSVNAVFTPFQGYPSSLVQSTFIIATNYTISNVAVEIRAPFKVLTSPAVSLPFLSPQSPATINVVFEIPKETKPGVYPVNVTVAGAVYKFYYEVLKPEFSVVATFNPPVAYPGAVVSGNLVVTSPFNAKDLDISISTPLSLISPAEYRLPYLPQGQPYTAYIVLQVPEGTPPGKYPLTVTVNGENYTFYVNVGAPSVVIQNVVITPPKILEGIATAQVAVQVLNTGPVVARNVTITLLNSTIGKQSYTLDYLPPGSPITLTYYVDISKLPPGHYDVVAQASWSGGVYVARGSLDVAKKNALKVDYKVYNVAPGSTAVLVLNITNLGPDDVKNLRVSFTPSQVFELHASNIADVATAGVRMLGDLAPGASVSTAFLLDVSDKAVPGIYAITLVATWNQTGVFMPSVQYINIPIEVKSGIDMFVVIPLVLTILLIVVGLVTVARRRRRG</sequence>
<gene>
    <name evidence="2" type="ORF">HC235_10300</name>
</gene>
<dbReference type="EMBL" id="JAAVJF010000005">
    <property type="protein sequence ID" value="NYR16314.1"/>
    <property type="molecule type" value="Genomic_DNA"/>
</dbReference>
<keyword evidence="1" id="KW-0472">Membrane</keyword>